<dbReference type="InterPro" id="IPR036291">
    <property type="entry name" value="NAD(P)-bd_dom_sf"/>
</dbReference>
<keyword evidence="5" id="KW-1133">Transmembrane helix</keyword>
<dbReference type="Gene3D" id="3.40.50.720">
    <property type="entry name" value="NAD(P)-binding Rossmann-like Domain"/>
    <property type="match status" value="1"/>
</dbReference>
<gene>
    <name evidence="8" type="ORF">HAU20_04405</name>
    <name evidence="7" type="ORF">HAU43_05255</name>
</gene>
<evidence type="ECO:0000313" key="8">
    <source>
        <dbReference type="EMBL" id="MBJ7638629.1"/>
    </source>
</evidence>
<evidence type="ECO:0000256" key="3">
    <source>
        <dbReference type="ARBA" id="ARBA00023027"/>
    </source>
</evidence>
<evidence type="ECO:0000256" key="5">
    <source>
        <dbReference type="SAM" id="Phobius"/>
    </source>
</evidence>
<dbReference type="PANTHER" id="PTHR43078">
    <property type="entry name" value="UDP-GLUCURONIC ACID DECARBOXYLASE-RELATED"/>
    <property type="match status" value="1"/>
</dbReference>
<organism evidence="8 9">
    <name type="scientific">Weissella confusa</name>
    <name type="common">Lactobacillus confusus</name>
    <dbReference type="NCBI Taxonomy" id="1583"/>
    <lineage>
        <taxon>Bacteria</taxon>
        <taxon>Bacillati</taxon>
        <taxon>Bacillota</taxon>
        <taxon>Bacilli</taxon>
        <taxon>Lactobacillales</taxon>
        <taxon>Lactobacillaceae</taxon>
        <taxon>Weissella</taxon>
    </lineage>
</organism>
<keyword evidence="5" id="KW-0472">Membrane</keyword>
<dbReference type="GO" id="GO:0005737">
    <property type="term" value="C:cytoplasm"/>
    <property type="evidence" value="ECO:0007669"/>
    <property type="project" value="TreeGrafter"/>
</dbReference>
<dbReference type="EMBL" id="JAAOCX010000005">
    <property type="protein sequence ID" value="MBJ7632493.1"/>
    <property type="molecule type" value="Genomic_DNA"/>
</dbReference>
<evidence type="ECO:0000256" key="2">
    <source>
        <dbReference type="ARBA" id="ARBA00022793"/>
    </source>
</evidence>
<dbReference type="PANTHER" id="PTHR43078:SF6">
    <property type="entry name" value="UDP-GLUCURONIC ACID DECARBOXYLASE 1"/>
    <property type="match status" value="1"/>
</dbReference>
<feature type="transmembrane region" description="Helical" evidence="5">
    <location>
        <begin position="30"/>
        <end position="49"/>
    </location>
</feature>
<dbReference type="InterPro" id="IPR001509">
    <property type="entry name" value="Epimerase_deHydtase"/>
</dbReference>
<comment type="cofactor">
    <cofactor evidence="1">
        <name>NAD(+)</name>
        <dbReference type="ChEBI" id="CHEBI:57540"/>
    </cofactor>
</comment>
<keyword evidence="5" id="KW-0812">Transmembrane</keyword>
<keyword evidence="9" id="KW-1185">Reference proteome</keyword>
<dbReference type="Proteomes" id="UP000728106">
    <property type="component" value="Unassembled WGS sequence"/>
</dbReference>
<dbReference type="GO" id="GO:0042732">
    <property type="term" value="P:D-xylose metabolic process"/>
    <property type="evidence" value="ECO:0007669"/>
    <property type="project" value="InterPro"/>
</dbReference>
<keyword evidence="4" id="KW-0456">Lyase</keyword>
<dbReference type="GO" id="GO:0048040">
    <property type="term" value="F:UDP-glucuronate decarboxylase activity"/>
    <property type="evidence" value="ECO:0007669"/>
    <property type="project" value="TreeGrafter"/>
</dbReference>
<reference evidence="8" key="1">
    <citation type="submission" date="2020-02" db="EMBL/GenBank/DDBJ databases">
        <authorList>
            <person name="Fontana A."/>
            <person name="Patrone V."/>
            <person name="Morelli L."/>
        </authorList>
    </citation>
    <scope>NUCLEOTIDE SEQUENCE</scope>
    <source>
        <strain evidence="7">CCUG 30943</strain>
        <strain evidence="8">CCUG 43002</strain>
    </source>
</reference>
<dbReference type="EMBL" id="JAAOCP010000004">
    <property type="protein sequence ID" value="MBJ7638629.1"/>
    <property type="molecule type" value="Genomic_DNA"/>
</dbReference>
<proteinExistence type="predicted"/>
<evidence type="ECO:0000256" key="4">
    <source>
        <dbReference type="ARBA" id="ARBA00023239"/>
    </source>
</evidence>
<sequence>MNRLNEVYLHQLDKVISVRKRELALLNGKSILIIGASGLVGTFLIDVLMRFNHEHEGSILIFGMARNLTKLTNRFSEYEGSSLFSIVQADVTKEMKFEHRIDFILHGASNTHPMAYATDPVGTILTNVLGTKSVMDFASGKGTERVLFLSSVEIYGENAGDVELFDEQYLGYIDSNTVRAGYPEAKRVSESLIQAYRSQFGVNAVIARLSRVFGPTMQLGDSKALSQFIANGVNERDIVLKSAGTQRFSYTYVGDVVSAILLLLFAGLDGAAYNVSDAEYNLSLGEMAELISHISGTQVVYEIPDEIESKGYSKATRALMDATKLQRLGWHSVFEMREALSETINILKEK</sequence>
<dbReference type="AlphaFoldDB" id="A0AA41CSE1"/>
<reference evidence="8 9" key="2">
    <citation type="journal article" date="2021" name="Int. J. Food Microbiol.">
        <title>Safety demonstration of a microbial species for use in the food chain: Weissella confusa.</title>
        <authorList>
            <person name="Bourdichon F."/>
            <person name="Patrone V."/>
            <person name="Fontana A."/>
            <person name="Milani G."/>
            <person name="Morelli L."/>
        </authorList>
    </citation>
    <scope>NUCLEOTIDE SEQUENCE [LARGE SCALE GENOMIC DNA]</scope>
    <source>
        <strain evidence="7">CCUG 30943</strain>
        <strain evidence="8 9">CCUG 43002</strain>
    </source>
</reference>
<dbReference type="GO" id="GO:0070403">
    <property type="term" value="F:NAD+ binding"/>
    <property type="evidence" value="ECO:0007669"/>
    <property type="project" value="InterPro"/>
</dbReference>
<protein>
    <submittedName>
        <fullName evidence="8">NAD-dependent epimerase/dehydratase family protein</fullName>
    </submittedName>
</protein>
<name>A0AA41CSE1_WEICO</name>
<dbReference type="RefSeq" id="WP_167846576.1">
    <property type="nucleotide sequence ID" value="NZ_JAAOCM010000008.1"/>
</dbReference>
<evidence type="ECO:0000313" key="9">
    <source>
        <dbReference type="Proteomes" id="UP000728106"/>
    </source>
</evidence>
<accession>A0AA41CSE1</accession>
<comment type="caution">
    <text evidence="8">The sequence shown here is derived from an EMBL/GenBank/DDBJ whole genome shotgun (WGS) entry which is preliminary data.</text>
</comment>
<evidence type="ECO:0000313" key="7">
    <source>
        <dbReference type="EMBL" id="MBJ7632493.1"/>
    </source>
</evidence>
<dbReference type="Pfam" id="PF01370">
    <property type="entry name" value="Epimerase"/>
    <property type="match status" value="1"/>
</dbReference>
<keyword evidence="3" id="KW-0520">NAD</keyword>
<keyword evidence="2" id="KW-0210">Decarboxylase</keyword>
<evidence type="ECO:0000259" key="6">
    <source>
        <dbReference type="Pfam" id="PF01370"/>
    </source>
</evidence>
<dbReference type="InterPro" id="IPR044516">
    <property type="entry name" value="UXS-like"/>
</dbReference>
<dbReference type="SUPFAM" id="SSF51735">
    <property type="entry name" value="NAD(P)-binding Rossmann-fold domains"/>
    <property type="match status" value="1"/>
</dbReference>
<dbReference type="Proteomes" id="UP000808038">
    <property type="component" value="Unassembled WGS sequence"/>
</dbReference>
<feature type="domain" description="NAD-dependent epimerase/dehydratase" evidence="6">
    <location>
        <begin position="31"/>
        <end position="275"/>
    </location>
</feature>
<evidence type="ECO:0000256" key="1">
    <source>
        <dbReference type="ARBA" id="ARBA00001911"/>
    </source>
</evidence>